<protein>
    <submittedName>
        <fullName evidence="1">Uncharacterized protein</fullName>
    </submittedName>
</protein>
<dbReference type="EMBL" id="BK035305">
    <property type="protein sequence ID" value="DAG92293.1"/>
    <property type="molecule type" value="Genomic_DNA"/>
</dbReference>
<organism evidence="1">
    <name type="scientific">Ackermannviridae sp</name>
    <dbReference type="NCBI Taxonomy" id="2831612"/>
    <lineage>
        <taxon>Viruses</taxon>
        <taxon>Duplodnaviria</taxon>
        <taxon>Heunggongvirae</taxon>
        <taxon>Uroviricota</taxon>
        <taxon>Caudoviricetes</taxon>
        <taxon>Pantevenvirales</taxon>
        <taxon>Ackermannviridae</taxon>
    </lineage>
</organism>
<reference evidence="1" key="1">
    <citation type="journal article" date="2021" name="Proc. Natl. Acad. Sci. U.S.A.">
        <title>A Catalog of Tens of Thousands of Viruses from Human Metagenomes Reveals Hidden Associations with Chronic Diseases.</title>
        <authorList>
            <person name="Tisza M.J."/>
            <person name="Buck C.B."/>
        </authorList>
    </citation>
    <scope>NUCLEOTIDE SEQUENCE</scope>
    <source>
        <strain evidence="1">Ctnaj7</strain>
    </source>
</reference>
<proteinExistence type="predicted"/>
<evidence type="ECO:0000313" key="1">
    <source>
        <dbReference type="EMBL" id="DAG92293.1"/>
    </source>
</evidence>
<accession>A0A8S5VMH9</accession>
<name>A0A8S5VMH9_9CAUD</name>
<sequence length="88" mass="10305">MDQLTVQLREKTLEQTVEILGIIEWAFSNMEESVIVTISEISKEQTIDHVQSIYMDDETEELVIETEEEEEYRFNPGTLVYIDIDATF</sequence>